<name>A0A0F7ZT81_9HYPO</name>
<dbReference type="Gene3D" id="1.25.40.10">
    <property type="entry name" value="Tetratricopeptide repeat domain"/>
    <property type="match status" value="1"/>
</dbReference>
<organism evidence="3 4">
    <name type="scientific">Hirsutella minnesotensis 3608</name>
    <dbReference type="NCBI Taxonomy" id="1043627"/>
    <lineage>
        <taxon>Eukaryota</taxon>
        <taxon>Fungi</taxon>
        <taxon>Dikarya</taxon>
        <taxon>Ascomycota</taxon>
        <taxon>Pezizomycotina</taxon>
        <taxon>Sordariomycetes</taxon>
        <taxon>Hypocreomycetidae</taxon>
        <taxon>Hypocreales</taxon>
        <taxon>Ophiocordycipitaceae</taxon>
        <taxon>Hirsutella</taxon>
    </lineage>
</organism>
<dbReference type="PANTHER" id="PTHR47447">
    <property type="entry name" value="OS03G0856100 PROTEIN"/>
    <property type="match status" value="1"/>
</dbReference>
<gene>
    <name evidence="3" type="ORF">HIM_08012</name>
</gene>
<protein>
    <recommendedName>
        <fullName evidence="5">Pentacotripeptide-repeat region of PRORP domain-containing protein</fullName>
    </recommendedName>
</protein>
<dbReference type="PANTHER" id="PTHR47447:SF17">
    <property type="entry name" value="OS12G0638900 PROTEIN"/>
    <property type="match status" value="1"/>
</dbReference>
<dbReference type="InterPro" id="IPR011990">
    <property type="entry name" value="TPR-like_helical_dom_sf"/>
</dbReference>
<accession>A0A0F7ZT81</accession>
<reference evidence="3 4" key="1">
    <citation type="journal article" date="2014" name="Genome Biol. Evol.">
        <title>Comparative genomics and transcriptomics analyses reveal divergent lifestyle features of nematode endoparasitic fungus Hirsutella minnesotensis.</title>
        <authorList>
            <person name="Lai Y."/>
            <person name="Liu K."/>
            <person name="Zhang X."/>
            <person name="Zhang X."/>
            <person name="Li K."/>
            <person name="Wang N."/>
            <person name="Shu C."/>
            <person name="Wu Y."/>
            <person name="Wang C."/>
            <person name="Bushley K.E."/>
            <person name="Xiang M."/>
            <person name="Liu X."/>
        </authorList>
    </citation>
    <scope>NUCLEOTIDE SEQUENCE [LARGE SCALE GENOMIC DNA]</scope>
    <source>
        <strain evidence="3 4">3608</strain>
    </source>
</reference>
<keyword evidence="4" id="KW-1185">Reference proteome</keyword>
<sequence length="831" mass="93336">MPCRPLLRDLAASNRFVCQSCLYSLRRQAAQPAAASYSTRILRQTRRNARARTIEAGSQQPSLADMQAHVQGLEDLPKTTNVQGNADFSVRYFEQNGETRTELSEEQAAGESLAKFDGSELKQALFSIKDALATQEDKEAFQAVMREMGGAMDGPVSANDIEKMMARMQAYTQSLDAELEEAAADLPQQLVDELQQELSRISFDESLENTDTQSPTPSFPCPQIPEKPWTLNQRKKISRLNMALVRVAREQRSRSGLTAKGISQLYRAYHTARLALARAWSNVPVEVWDLLWDIFSADESVNTHRLSHVSVLARDMSEAKVTLNPAQQILTIEAMFVDGWETKAIESWKRCVGTLGDDGSNVFQDFWELGVRMYCRVGDVDQAERAINRLLARQLDPRILIPLIRTFAEQSMPQSQEKAWAAYRRMRDMLGKDMKLSDYDQVVSCFLTANQTENALYAFVDMMSDGKMDLKRQKYLPSVVANKFFLGKWLKRLIGAGDLDGALTVVEFMRKKGVNASPIHLNGLIGAWQRSGGALNLERADKLAWDMIESRIRFVRDRRVAKDNSDADATSSADSWPTATLETFSIMADNYRLRDLHDNMEALWAAFREAEISPDAFMMNQLLESHINAGRAKEAPDLYRSLVREQRVTPDPFTFSALWKTLAVNRLVKLPPEMRETEIAATRRLFEETVRFRHVFAQAGMDIQLARKILHTFRLLKDNDGFLVALTALRSVFAFLPPELLTLELLLGTSKLSWDTPAQRKRLRPGPVRVPAEEVLAARTAGGRAQGGARAGGSADGCVWIIGPSGSRYRVGSPDDLVHVPRALVIRLCII</sequence>
<proteinExistence type="predicted"/>
<evidence type="ECO:0000256" key="1">
    <source>
        <dbReference type="ARBA" id="ARBA00022737"/>
    </source>
</evidence>
<dbReference type="OrthoDB" id="185373at2759"/>
<dbReference type="AlphaFoldDB" id="A0A0F7ZT81"/>
<evidence type="ECO:0000313" key="4">
    <source>
        <dbReference type="Proteomes" id="UP000054481"/>
    </source>
</evidence>
<dbReference type="EMBL" id="KQ030544">
    <property type="protein sequence ID" value="KJZ72653.1"/>
    <property type="molecule type" value="Genomic_DNA"/>
</dbReference>
<evidence type="ECO:0000313" key="3">
    <source>
        <dbReference type="EMBL" id="KJZ72653.1"/>
    </source>
</evidence>
<evidence type="ECO:0000256" key="2">
    <source>
        <dbReference type="SAM" id="MobiDB-lite"/>
    </source>
</evidence>
<keyword evidence="1" id="KW-0677">Repeat</keyword>
<dbReference type="Proteomes" id="UP000054481">
    <property type="component" value="Unassembled WGS sequence"/>
</dbReference>
<feature type="region of interest" description="Disordered" evidence="2">
    <location>
        <begin position="207"/>
        <end position="226"/>
    </location>
</feature>
<evidence type="ECO:0008006" key="5">
    <source>
        <dbReference type="Google" id="ProtNLM"/>
    </source>
</evidence>